<dbReference type="OrthoDB" id="5393896at2"/>
<sequence length="328" mass="36398">MISKWLFSLGVVLEASSWSSLWVELPPGQAFLLYVTAHGIASGMLCAGVWMLLPARYRQPMPWSPLFLFSLVFFIPVIGALGVACVIFPALYWPRPREPEAWQSLGIPKLPFRSQPLHSPIFRDGGLQDVLRHAPDPDLRLSALLSTRRMPGRDAIPILRLALADPSDDVRLLAYSMLDKQENDINQRIQADLKQLPTAKPPARAALHATLARWYWELAYLGLAQGSVLEHVLNQAREHAEQGLREGEGGELHLLAGRIALEMDALNTALTHLDAAQHAGIDASLLIPFHAEIAFRAGHYAQIPLLLATLPADLLRRPPFADLARCWL</sequence>
<protein>
    <submittedName>
        <fullName evidence="2">Transporter</fullName>
    </submittedName>
</protein>
<dbReference type="AlphaFoldDB" id="A0A266N8P3"/>
<proteinExistence type="predicted"/>
<name>A0A266N8P3_9PSED</name>
<keyword evidence="1" id="KW-0472">Membrane</keyword>
<dbReference type="Proteomes" id="UP000215788">
    <property type="component" value="Unassembled WGS sequence"/>
</dbReference>
<evidence type="ECO:0000313" key="3">
    <source>
        <dbReference type="Proteomes" id="UP000215788"/>
    </source>
</evidence>
<keyword evidence="1" id="KW-0812">Transmembrane</keyword>
<keyword evidence="1" id="KW-1133">Transmembrane helix</keyword>
<accession>A0A266N8P3</accession>
<dbReference type="RefSeq" id="WP_094993935.1">
    <property type="nucleotide sequence ID" value="NZ_NQKI01000021.1"/>
</dbReference>
<feature type="transmembrane region" description="Helical" evidence="1">
    <location>
        <begin position="65"/>
        <end position="93"/>
    </location>
</feature>
<organism evidence="2 3">
    <name type="scientific">Pseudomonas lundensis</name>
    <dbReference type="NCBI Taxonomy" id="86185"/>
    <lineage>
        <taxon>Bacteria</taxon>
        <taxon>Pseudomonadati</taxon>
        <taxon>Pseudomonadota</taxon>
        <taxon>Gammaproteobacteria</taxon>
        <taxon>Pseudomonadales</taxon>
        <taxon>Pseudomonadaceae</taxon>
        <taxon>Pseudomonas</taxon>
    </lineage>
</organism>
<comment type="caution">
    <text evidence="2">The sequence shown here is derived from an EMBL/GenBank/DDBJ whole genome shotgun (WGS) entry which is preliminary data.</text>
</comment>
<gene>
    <name evidence="2" type="ORF">CJF39_13915</name>
</gene>
<feature type="transmembrane region" description="Helical" evidence="1">
    <location>
        <begin position="33"/>
        <end position="53"/>
    </location>
</feature>
<dbReference type="EMBL" id="NQKI01000021">
    <property type="protein sequence ID" value="OZY58816.1"/>
    <property type="molecule type" value="Genomic_DNA"/>
</dbReference>
<reference evidence="2 3" key="1">
    <citation type="submission" date="2017-08" db="EMBL/GenBank/DDBJ databases">
        <title>Genomic and metabolic characterisation of spoilage-associated Pseudomonas species.</title>
        <authorList>
            <person name="Stanborough T."/>
            <person name="Fegan N."/>
            <person name="Powell S.M."/>
            <person name="Singh T."/>
            <person name="Tamplin M.L."/>
            <person name="Chandry P.S."/>
        </authorList>
    </citation>
    <scope>NUCLEOTIDE SEQUENCE [LARGE SCALE GENOMIC DNA]</scope>
    <source>
        <strain evidence="2 3">L1802</strain>
    </source>
</reference>
<evidence type="ECO:0000313" key="2">
    <source>
        <dbReference type="EMBL" id="OZY58816.1"/>
    </source>
</evidence>
<evidence type="ECO:0000256" key="1">
    <source>
        <dbReference type="SAM" id="Phobius"/>
    </source>
</evidence>